<name>A0A9K3D1G4_9EUKA</name>
<dbReference type="AlphaFoldDB" id="A0A9K3D1G4"/>
<keyword evidence="1" id="KW-0812">Transmembrane</keyword>
<protein>
    <submittedName>
        <fullName evidence="2">Uncharacterized protein</fullName>
    </submittedName>
</protein>
<accession>A0A9K3D1G4</accession>
<keyword evidence="3" id="KW-1185">Reference proteome</keyword>
<feature type="transmembrane region" description="Helical" evidence="1">
    <location>
        <begin position="20"/>
        <end position="37"/>
    </location>
</feature>
<evidence type="ECO:0000313" key="2">
    <source>
        <dbReference type="EMBL" id="GIQ86437.1"/>
    </source>
</evidence>
<evidence type="ECO:0000313" key="3">
    <source>
        <dbReference type="Proteomes" id="UP000265618"/>
    </source>
</evidence>
<gene>
    <name evidence="2" type="ORF">KIPB_008291</name>
</gene>
<evidence type="ECO:0000256" key="1">
    <source>
        <dbReference type="SAM" id="Phobius"/>
    </source>
</evidence>
<keyword evidence="1" id="KW-1133">Transmembrane helix</keyword>
<comment type="caution">
    <text evidence="2">The sequence shown here is derived from an EMBL/GenBank/DDBJ whole genome shotgun (WGS) entry which is preliminary data.</text>
</comment>
<sequence length="223" mass="25847">MWFFEWIASLIQDEDVTEVFVLLVIGFAFLVVCMFVTQYRNMFRKKASTKFYNPDLPLPRLPYNTARFRRARRMHGRIAEGVVMAKESNLTTRPQPSHCLHEGYLRPGLAEARSTLTGVRNYELVPSDATLSFNQLVVRFHREEILRVAGEVSPEYLTRSCADLLGMWTSEYGLNASRSRRYIQLYEQARWGQGKLSFSSFRQCVQLGVDIVRTVGQQTRYQG</sequence>
<reference evidence="2 3" key="1">
    <citation type="journal article" date="2018" name="PLoS ONE">
        <title>The draft genome of Kipferlia bialata reveals reductive genome evolution in fornicate parasites.</title>
        <authorList>
            <person name="Tanifuji G."/>
            <person name="Takabayashi S."/>
            <person name="Kume K."/>
            <person name="Takagi M."/>
            <person name="Nakayama T."/>
            <person name="Kamikawa R."/>
            <person name="Inagaki Y."/>
            <person name="Hashimoto T."/>
        </authorList>
    </citation>
    <scope>NUCLEOTIDE SEQUENCE [LARGE SCALE GENOMIC DNA]</scope>
    <source>
        <strain evidence="2">NY0173</strain>
    </source>
</reference>
<dbReference type="EMBL" id="BDIP01002529">
    <property type="protein sequence ID" value="GIQ86437.1"/>
    <property type="molecule type" value="Genomic_DNA"/>
</dbReference>
<dbReference type="Proteomes" id="UP000265618">
    <property type="component" value="Unassembled WGS sequence"/>
</dbReference>
<proteinExistence type="predicted"/>
<keyword evidence="1" id="KW-0472">Membrane</keyword>
<organism evidence="2 3">
    <name type="scientific">Kipferlia bialata</name>
    <dbReference type="NCBI Taxonomy" id="797122"/>
    <lineage>
        <taxon>Eukaryota</taxon>
        <taxon>Metamonada</taxon>
        <taxon>Carpediemonas-like organisms</taxon>
        <taxon>Kipferlia</taxon>
    </lineage>
</organism>